<dbReference type="SUPFAM" id="SSF51445">
    <property type="entry name" value="(Trans)glycosidases"/>
    <property type="match status" value="1"/>
</dbReference>
<dbReference type="GO" id="GO:0004553">
    <property type="term" value="F:hydrolase activity, hydrolyzing O-glycosyl compounds"/>
    <property type="evidence" value="ECO:0007669"/>
    <property type="project" value="InterPro"/>
</dbReference>
<evidence type="ECO:0000259" key="6">
    <source>
        <dbReference type="PROSITE" id="PS51910"/>
    </source>
</evidence>
<dbReference type="InterPro" id="IPR001579">
    <property type="entry name" value="Glyco_hydro_18_chit_AS"/>
</dbReference>
<proteinExistence type="inferred from homology"/>
<evidence type="ECO:0000313" key="7">
    <source>
        <dbReference type="EMBL" id="PSL48933.1"/>
    </source>
</evidence>
<dbReference type="Gene3D" id="3.20.20.80">
    <property type="entry name" value="Glycosidases"/>
    <property type="match status" value="1"/>
</dbReference>
<gene>
    <name evidence="7" type="ORF">CLV51_101263</name>
</gene>
<name>A0A2P8HRT9_CHINA</name>
<dbReference type="PANTHER" id="PTHR46073">
    <property type="entry name" value="CHITINASE"/>
    <property type="match status" value="1"/>
</dbReference>
<dbReference type="PROSITE" id="PS51910">
    <property type="entry name" value="GH18_2"/>
    <property type="match status" value="1"/>
</dbReference>
<dbReference type="PROSITE" id="PS01095">
    <property type="entry name" value="GH18_1"/>
    <property type="match status" value="1"/>
</dbReference>
<comment type="similarity">
    <text evidence="4">Belongs to the glycosyl hydrolase 18 family.</text>
</comment>
<dbReference type="SMART" id="SM00636">
    <property type="entry name" value="Glyco_18"/>
    <property type="match status" value="1"/>
</dbReference>
<keyword evidence="1 3" id="KW-0378">Hydrolase</keyword>
<dbReference type="OrthoDB" id="9775889at2"/>
<comment type="caution">
    <text evidence="7">The sequence shown here is derived from an EMBL/GenBank/DDBJ whole genome shotgun (WGS) entry which is preliminary data.</text>
</comment>
<dbReference type="Pfam" id="PF00704">
    <property type="entry name" value="Glyco_hydro_18"/>
    <property type="match status" value="1"/>
</dbReference>
<evidence type="ECO:0000256" key="3">
    <source>
        <dbReference type="RuleBase" id="RU000489"/>
    </source>
</evidence>
<feature type="domain" description="GH18" evidence="6">
    <location>
        <begin position="45"/>
        <end position="328"/>
    </location>
</feature>
<dbReference type="InterPro" id="IPR011583">
    <property type="entry name" value="Chitinase_II/V-like_cat"/>
</dbReference>
<accession>A0A2P8HRT9</accession>
<evidence type="ECO:0000256" key="5">
    <source>
        <dbReference type="SAM" id="SignalP"/>
    </source>
</evidence>
<evidence type="ECO:0000256" key="1">
    <source>
        <dbReference type="ARBA" id="ARBA00022801"/>
    </source>
</evidence>
<dbReference type="InterPro" id="IPR017853">
    <property type="entry name" value="GH"/>
</dbReference>
<keyword evidence="2 3" id="KW-0326">Glycosidase</keyword>
<dbReference type="Proteomes" id="UP000240971">
    <property type="component" value="Unassembled WGS sequence"/>
</dbReference>
<dbReference type="Gene3D" id="3.40.5.30">
    <property type="entry name" value="(Trans)glycosidases - domain 2"/>
    <property type="match status" value="1"/>
</dbReference>
<keyword evidence="8" id="KW-1185">Reference proteome</keyword>
<feature type="signal peptide" evidence="5">
    <location>
        <begin position="1"/>
        <end position="23"/>
    </location>
</feature>
<reference evidence="7 8" key="1">
    <citation type="submission" date="2018-03" db="EMBL/GenBank/DDBJ databases">
        <title>Genomic Encyclopedia of Archaeal and Bacterial Type Strains, Phase II (KMG-II): from individual species to whole genera.</title>
        <authorList>
            <person name="Goeker M."/>
        </authorList>
    </citation>
    <scope>NUCLEOTIDE SEQUENCE [LARGE SCALE GENOMIC DNA]</scope>
    <source>
        <strain evidence="7 8">DSM 24859</strain>
    </source>
</reference>
<evidence type="ECO:0000256" key="4">
    <source>
        <dbReference type="RuleBase" id="RU004453"/>
    </source>
</evidence>
<dbReference type="EMBL" id="PYAW01000001">
    <property type="protein sequence ID" value="PSL48933.1"/>
    <property type="molecule type" value="Genomic_DNA"/>
</dbReference>
<evidence type="ECO:0000313" key="8">
    <source>
        <dbReference type="Proteomes" id="UP000240971"/>
    </source>
</evidence>
<dbReference type="GO" id="GO:0008061">
    <property type="term" value="F:chitin binding"/>
    <property type="evidence" value="ECO:0007669"/>
    <property type="project" value="InterPro"/>
</dbReference>
<evidence type="ECO:0000256" key="2">
    <source>
        <dbReference type="ARBA" id="ARBA00023295"/>
    </source>
</evidence>
<organism evidence="7 8">
    <name type="scientific">Chitinophaga niastensis</name>
    <dbReference type="NCBI Taxonomy" id="536980"/>
    <lineage>
        <taxon>Bacteria</taxon>
        <taxon>Pseudomonadati</taxon>
        <taxon>Bacteroidota</taxon>
        <taxon>Chitinophagia</taxon>
        <taxon>Chitinophagales</taxon>
        <taxon>Chitinophagaceae</taxon>
        <taxon>Chitinophaga</taxon>
    </lineage>
</organism>
<dbReference type="AlphaFoldDB" id="A0A2P8HRT9"/>
<dbReference type="InterPro" id="IPR001223">
    <property type="entry name" value="Glyco_hydro18_cat"/>
</dbReference>
<feature type="chain" id="PRO_5015132856" evidence="5">
    <location>
        <begin position="24"/>
        <end position="343"/>
    </location>
</feature>
<sequence>MKAKYYQLLLLFFCLLVTAPATAQHKKTKRKKPKTTTTVQSQQPFRIIGYFSNWGPVSKIKFENITCVNFAFLKPMPDGTILNEKANDKLYDIVAQAKPYHVKVVGALGGQYTDKTFTKITSNESLENTFVDNVMAAVDKYQLDGIDLDWEYPQFNSDEPQKLVILTKKLSDRLHQKGKILSIAIHAKPKWGVLALNDLYPLADYFNIMAYDDMDHPAHSSYDFAVTSLNYWIVDRQLPREKANLGLPTYGRNPKVVPPYYKDLISKGADPDADLFNGVYYNGKGTIKKKVDLALRNVGGIMIWEINGDSDDETTSLIKAMKDETRDYQRSQIKNMANVRSIE</sequence>
<keyword evidence="5" id="KW-0732">Signal</keyword>
<dbReference type="PANTHER" id="PTHR46073:SF4">
    <property type="entry name" value="GH18 DOMAIN-CONTAINING PROTEIN"/>
    <property type="match status" value="1"/>
</dbReference>
<protein>
    <submittedName>
        <fullName evidence="7">GH18 family chitinase</fullName>
    </submittedName>
</protein>
<dbReference type="GO" id="GO:0005975">
    <property type="term" value="P:carbohydrate metabolic process"/>
    <property type="evidence" value="ECO:0007669"/>
    <property type="project" value="InterPro"/>
</dbReference>
<dbReference type="RefSeq" id="WP_158266904.1">
    <property type="nucleotide sequence ID" value="NZ_PYAW01000001.1"/>
</dbReference>